<dbReference type="PANTHER" id="PTHR21666:SF270">
    <property type="entry name" value="MUREIN HYDROLASE ACTIVATOR ENVC"/>
    <property type="match status" value="1"/>
</dbReference>
<dbReference type="KEGG" id="aup:AsAng_0056340"/>
<dbReference type="EMBL" id="AP026867">
    <property type="protein sequence ID" value="BDS14852.1"/>
    <property type="molecule type" value="Genomic_DNA"/>
</dbReference>
<dbReference type="PANTHER" id="PTHR21666">
    <property type="entry name" value="PEPTIDASE-RELATED"/>
    <property type="match status" value="1"/>
</dbReference>
<dbReference type="Pfam" id="PF01551">
    <property type="entry name" value="Peptidase_M23"/>
    <property type="match status" value="1"/>
</dbReference>
<evidence type="ECO:0000259" key="1">
    <source>
        <dbReference type="Pfam" id="PF01551"/>
    </source>
</evidence>
<dbReference type="GO" id="GO:0004222">
    <property type="term" value="F:metalloendopeptidase activity"/>
    <property type="evidence" value="ECO:0007669"/>
    <property type="project" value="TreeGrafter"/>
</dbReference>
<organism evidence="2 3">
    <name type="scientific">Aureispira anguillae</name>
    <dbReference type="NCBI Taxonomy" id="2864201"/>
    <lineage>
        <taxon>Bacteria</taxon>
        <taxon>Pseudomonadati</taxon>
        <taxon>Bacteroidota</taxon>
        <taxon>Saprospiria</taxon>
        <taxon>Saprospirales</taxon>
        <taxon>Saprospiraceae</taxon>
        <taxon>Aureispira</taxon>
    </lineage>
</organism>
<keyword evidence="3" id="KW-1185">Reference proteome</keyword>
<dbReference type="RefSeq" id="WP_264790055.1">
    <property type="nucleotide sequence ID" value="NZ_AP026867.1"/>
</dbReference>
<dbReference type="InterPro" id="IPR050570">
    <property type="entry name" value="Cell_wall_metabolism_enzyme"/>
</dbReference>
<reference evidence="2" key="1">
    <citation type="submission" date="2022-09" db="EMBL/GenBank/DDBJ databases">
        <title>Aureispira anguillicida sp. nov., isolated from Leptocephalus of Japanese eel Anguilla japonica.</title>
        <authorList>
            <person name="Yuasa K."/>
            <person name="Mekata T."/>
            <person name="Ikunari K."/>
        </authorList>
    </citation>
    <scope>NUCLEOTIDE SEQUENCE</scope>
    <source>
        <strain evidence="2">EL160426</strain>
    </source>
</reference>
<dbReference type="InterPro" id="IPR011055">
    <property type="entry name" value="Dup_hybrid_motif"/>
</dbReference>
<dbReference type="Gene3D" id="2.70.70.10">
    <property type="entry name" value="Glucose Permease (Domain IIA)"/>
    <property type="match status" value="1"/>
</dbReference>
<sequence length="212" mass="23658">MIKEWVWSIGFWAVLFACQSPTTSNSIDDGDTTEPTAVQVRLDSLSKWERYFLKHPDYLCDGFDFPVGKPDAKGYYNAQPFQVNNHLGDDWNAVTGGNSDLGDPIYVIANGYVVFAEDIGGGWGKVVRVMHKLNDTSYVESIYAHCDSILIQSKEGVKRGQKIATIGNAGGIYYAHLHLEIRDSVEMEIGGGYSSYYDGFLDPTVFIKEHRP</sequence>
<accession>A0A915YKF1</accession>
<feature type="domain" description="M23ase beta-sheet core" evidence="1">
    <location>
        <begin position="101"/>
        <end position="183"/>
    </location>
</feature>
<proteinExistence type="predicted"/>
<evidence type="ECO:0000313" key="3">
    <source>
        <dbReference type="Proteomes" id="UP001060919"/>
    </source>
</evidence>
<dbReference type="CDD" id="cd12797">
    <property type="entry name" value="M23_peptidase"/>
    <property type="match status" value="1"/>
</dbReference>
<dbReference type="PROSITE" id="PS51257">
    <property type="entry name" value="PROKAR_LIPOPROTEIN"/>
    <property type="match status" value="1"/>
</dbReference>
<dbReference type="InterPro" id="IPR016047">
    <property type="entry name" value="M23ase_b-sheet_dom"/>
</dbReference>
<name>A0A915YKF1_9BACT</name>
<protein>
    <submittedName>
        <fullName evidence="2">M23 family metallopeptidase</fullName>
    </submittedName>
</protein>
<dbReference type="Proteomes" id="UP001060919">
    <property type="component" value="Chromosome"/>
</dbReference>
<gene>
    <name evidence="2" type="ORF">AsAng_0056340</name>
</gene>
<dbReference type="SUPFAM" id="SSF51261">
    <property type="entry name" value="Duplicated hybrid motif"/>
    <property type="match status" value="1"/>
</dbReference>
<dbReference type="AlphaFoldDB" id="A0A915YKF1"/>
<evidence type="ECO:0000313" key="2">
    <source>
        <dbReference type="EMBL" id="BDS14852.1"/>
    </source>
</evidence>